<evidence type="ECO:0000313" key="1">
    <source>
        <dbReference type="EMBL" id="MPN46745.1"/>
    </source>
</evidence>
<proteinExistence type="predicted"/>
<organism evidence="1">
    <name type="scientific">bioreactor metagenome</name>
    <dbReference type="NCBI Taxonomy" id="1076179"/>
    <lineage>
        <taxon>unclassified sequences</taxon>
        <taxon>metagenomes</taxon>
        <taxon>ecological metagenomes</taxon>
    </lineage>
</organism>
<dbReference type="AlphaFoldDB" id="A0A645I601"/>
<comment type="caution">
    <text evidence="1">The sequence shown here is derived from an EMBL/GenBank/DDBJ whole genome shotgun (WGS) entry which is preliminary data.</text>
</comment>
<protein>
    <submittedName>
        <fullName evidence="1">Uncharacterized protein</fullName>
    </submittedName>
</protein>
<accession>A0A645I601</accession>
<gene>
    <name evidence="1" type="ORF">SDC9_194343</name>
</gene>
<name>A0A645I601_9ZZZZ</name>
<sequence length="126" mass="14572">MAAIREWYGGYSIIYRWFEKKFGEDALYEYWHYIAGEVYSELAKKFSDGGPAFIASYFAEIILEDEGKMVVEADKDSVLWKFWNALITSGRLIMTRGSASPMTITTSPTKLYTATWQKWPAMTFKC</sequence>
<reference evidence="1" key="1">
    <citation type="submission" date="2019-08" db="EMBL/GenBank/DDBJ databases">
        <authorList>
            <person name="Kucharzyk K."/>
            <person name="Murdoch R.W."/>
            <person name="Higgins S."/>
            <person name="Loffler F."/>
        </authorList>
    </citation>
    <scope>NUCLEOTIDE SEQUENCE</scope>
</reference>
<dbReference type="EMBL" id="VSSQ01107657">
    <property type="protein sequence ID" value="MPN46745.1"/>
    <property type="molecule type" value="Genomic_DNA"/>
</dbReference>